<comment type="domain">
    <text evidence="7">The HXXXXD motif is essential for acyltransferase activity and may constitute the binding site for the phosphate moiety of the glycerol-3-phosphate.</text>
</comment>
<keyword evidence="8" id="KW-0812">Transmembrane</keyword>
<evidence type="ECO:0000313" key="11">
    <source>
        <dbReference type="Proteomes" id="UP000516361"/>
    </source>
</evidence>
<evidence type="ECO:0000256" key="6">
    <source>
        <dbReference type="ARBA" id="ARBA00023315"/>
    </source>
</evidence>
<accession>A0A7G1G1J4</accession>
<dbReference type="RefSeq" id="WP_190615196.1">
    <property type="nucleotide sequence ID" value="NZ_AP018712.1"/>
</dbReference>
<feature type="transmembrane region" description="Helical" evidence="8">
    <location>
        <begin position="6"/>
        <end position="27"/>
    </location>
</feature>
<keyword evidence="7" id="KW-1208">Phospholipid metabolism</keyword>
<keyword evidence="7" id="KW-0594">Phospholipid biosynthesis</keyword>
<evidence type="ECO:0000256" key="3">
    <source>
        <dbReference type="ARBA" id="ARBA00022516"/>
    </source>
</evidence>
<dbReference type="PANTHER" id="PTHR10434:SF64">
    <property type="entry name" value="1-ACYL-SN-GLYCEROL-3-PHOSPHATE ACYLTRANSFERASE-RELATED"/>
    <property type="match status" value="1"/>
</dbReference>
<keyword evidence="4 7" id="KW-0808">Transferase</keyword>
<keyword evidence="11" id="KW-1185">Reference proteome</keyword>
<name>A0A7G1G1J4_9BACT</name>
<evidence type="ECO:0000256" key="5">
    <source>
        <dbReference type="ARBA" id="ARBA00023098"/>
    </source>
</evidence>
<dbReference type="InParanoid" id="A0A7G1G1J4"/>
<dbReference type="FunCoup" id="A0A7G1G1J4">
    <property type="interactions" value="216"/>
</dbReference>
<keyword evidence="3 7" id="KW-0444">Lipid biosynthesis</keyword>
<evidence type="ECO:0000256" key="2">
    <source>
        <dbReference type="ARBA" id="ARBA00008655"/>
    </source>
</evidence>
<dbReference type="SMART" id="SM00563">
    <property type="entry name" value="PlsC"/>
    <property type="match status" value="1"/>
</dbReference>
<comment type="pathway">
    <text evidence="1">Lipid metabolism.</text>
</comment>
<sequence>MRTFFTALGIVLYLIYSLILILISKFLRGETKQKFITKQVTMFAKTAFKLTGSKIEVKGLENIPDGPVLFVSNHQSNFDIPIFLGYLNKPLGFIAKKEMEKIPILSTWMRYIHCVFMDRSNVRNAVKSINDGIKILKNGHSLMVFPEGTRSHDGKIGEFKPGSFKLATNSGVPIVPVTISGSIDIMPKNKVEVRKANVKVVVGKPIEVSSEDKKKTPELAEKVREIIKENL</sequence>
<keyword evidence="5 7" id="KW-0443">Lipid metabolism</keyword>
<dbReference type="InterPro" id="IPR002123">
    <property type="entry name" value="Plipid/glycerol_acylTrfase"/>
</dbReference>
<organism evidence="10 11">
    <name type="scientific">Tepiditoga spiralis</name>
    <dbReference type="NCBI Taxonomy" id="2108365"/>
    <lineage>
        <taxon>Bacteria</taxon>
        <taxon>Thermotogati</taxon>
        <taxon>Thermotogota</taxon>
        <taxon>Thermotogae</taxon>
        <taxon>Petrotogales</taxon>
        <taxon>Petrotogaceae</taxon>
        <taxon>Tepiditoga</taxon>
    </lineage>
</organism>
<gene>
    <name evidence="10" type="ORF">OSSY52_02010</name>
</gene>
<dbReference type="CDD" id="cd07989">
    <property type="entry name" value="LPLAT_AGPAT-like"/>
    <property type="match status" value="1"/>
</dbReference>
<evidence type="ECO:0000313" key="10">
    <source>
        <dbReference type="EMBL" id="BBE30060.1"/>
    </source>
</evidence>
<evidence type="ECO:0000259" key="9">
    <source>
        <dbReference type="SMART" id="SM00563"/>
    </source>
</evidence>
<dbReference type="NCBIfam" id="TIGR00530">
    <property type="entry name" value="AGP_acyltrn"/>
    <property type="match status" value="1"/>
</dbReference>
<comment type="similarity">
    <text evidence="2 7">Belongs to the 1-acyl-sn-glycerol-3-phosphate acyltransferase family.</text>
</comment>
<dbReference type="SUPFAM" id="SSF69593">
    <property type="entry name" value="Glycerol-3-phosphate (1)-acyltransferase"/>
    <property type="match status" value="1"/>
</dbReference>
<evidence type="ECO:0000256" key="1">
    <source>
        <dbReference type="ARBA" id="ARBA00005189"/>
    </source>
</evidence>
<keyword evidence="8" id="KW-1133">Transmembrane helix</keyword>
<feature type="domain" description="Phospholipid/glycerol acyltransferase" evidence="9">
    <location>
        <begin position="68"/>
        <end position="182"/>
    </location>
</feature>
<proteinExistence type="inferred from homology"/>
<protein>
    <recommendedName>
        <fullName evidence="7">1-acyl-sn-glycerol-3-phosphate acyltransferase</fullName>
        <ecNumber evidence="7">2.3.1.51</ecNumber>
    </recommendedName>
</protein>
<keyword evidence="6 7" id="KW-0012">Acyltransferase</keyword>
<dbReference type="EMBL" id="AP018712">
    <property type="protein sequence ID" value="BBE30060.1"/>
    <property type="molecule type" value="Genomic_DNA"/>
</dbReference>
<dbReference type="InterPro" id="IPR004552">
    <property type="entry name" value="AGP_acyltrans"/>
</dbReference>
<reference evidence="10 11" key="1">
    <citation type="submission" date="2018-06" db="EMBL/GenBank/DDBJ databases">
        <title>Genome sequencing of Oceanotoga sp. sy52.</title>
        <authorList>
            <person name="Mori K."/>
        </authorList>
    </citation>
    <scope>NUCLEOTIDE SEQUENCE [LARGE SCALE GENOMIC DNA]</scope>
    <source>
        <strain evidence="11">sy52</strain>
    </source>
</reference>
<comment type="catalytic activity">
    <reaction evidence="7">
        <text>a 1-acyl-sn-glycero-3-phosphate + an acyl-CoA = a 1,2-diacyl-sn-glycero-3-phosphate + CoA</text>
        <dbReference type="Rhea" id="RHEA:19709"/>
        <dbReference type="ChEBI" id="CHEBI:57287"/>
        <dbReference type="ChEBI" id="CHEBI:57970"/>
        <dbReference type="ChEBI" id="CHEBI:58342"/>
        <dbReference type="ChEBI" id="CHEBI:58608"/>
        <dbReference type="EC" id="2.3.1.51"/>
    </reaction>
</comment>
<dbReference type="EC" id="2.3.1.51" evidence="7"/>
<dbReference type="GO" id="GO:0016020">
    <property type="term" value="C:membrane"/>
    <property type="evidence" value="ECO:0007669"/>
    <property type="project" value="InterPro"/>
</dbReference>
<evidence type="ECO:0000256" key="7">
    <source>
        <dbReference type="RuleBase" id="RU361267"/>
    </source>
</evidence>
<evidence type="ECO:0000256" key="8">
    <source>
        <dbReference type="SAM" id="Phobius"/>
    </source>
</evidence>
<dbReference type="KEGG" id="ocy:OSSY52_02010"/>
<keyword evidence="8" id="KW-0472">Membrane</keyword>
<dbReference type="PANTHER" id="PTHR10434">
    <property type="entry name" value="1-ACYL-SN-GLYCEROL-3-PHOSPHATE ACYLTRANSFERASE"/>
    <property type="match status" value="1"/>
</dbReference>
<dbReference type="GO" id="GO:0006654">
    <property type="term" value="P:phosphatidic acid biosynthetic process"/>
    <property type="evidence" value="ECO:0007669"/>
    <property type="project" value="TreeGrafter"/>
</dbReference>
<dbReference type="AlphaFoldDB" id="A0A7G1G1J4"/>
<dbReference type="Proteomes" id="UP000516361">
    <property type="component" value="Chromosome"/>
</dbReference>
<evidence type="ECO:0000256" key="4">
    <source>
        <dbReference type="ARBA" id="ARBA00022679"/>
    </source>
</evidence>
<dbReference type="GO" id="GO:0003841">
    <property type="term" value="F:1-acylglycerol-3-phosphate O-acyltransferase activity"/>
    <property type="evidence" value="ECO:0007669"/>
    <property type="project" value="UniProtKB-UniRule"/>
</dbReference>
<dbReference type="Pfam" id="PF01553">
    <property type="entry name" value="Acyltransferase"/>
    <property type="match status" value="1"/>
</dbReference>